<dbReference type="SMART" id="SM00220">
    <property type="entry name" value="S_TKc"/>
    <property type="match status" value="1"/>
</dbReference>
<protein>
    <submittedName>
        <fullName evidence="8">Protein kinase</fullName>
    </submittedName>
</protein>
<dbReference type="PANTHER" id="PTHR43289">
    <property type="entry name" value="MITOGEN-ACTIVATED PROTEIN KINASE KINASE KINASE 20-RELATED"/>
    <property type="match status" value="1"/>
</dbReference>
<sequence>MEYHLGATAPDPGADRAAATQTALTTLVAHFSAQWRGADSPPDLSAHLPADPGLRRSALIELIKVDLHERWRRTDDALRLADYRKRFPELSTAPLPPDLIYEEITARSRRHEVDLAEYEQDYPTQMARITADSGVGTLPGYAPDRGDPRSTVLADPTAPDALDTINPGATVDDFDLLLPLGQGAFARVFLARQRSLGRMVAVKISHDRGAEPQTLAQLDHDHIVRVFDQRQITDQHLKLMYMQYVPGGTLLGVLRMLRRTPPDRRGGALLLEAVDAATTTGGILEPQNSPARAELEQLSWPETVARIGSRLATALDYANRRGVLHRDIKPANVLLTADGKPKLADFNISFSRHLPGASPVAYFGGSLPYMSPEQLSAIHPGLAASAADLDTRSDLYALGVVLWELLTGTIPFDDELGCGESARSLQAMIDRRNTRIDPRYRDQLPPDTPAVLRHALLTCLAPDPADRYATGAELAHQLELSQDRTARDLVDPPTNSLRARLRMRPMPVVTLSSIFGQLLAGLYMGAHNIRLVEGQFGAAAADTMTRLGLIVAVIAYPLGIAGLLYWCRQVFLVPDGLRRGRRFDEATLAKARADTLACGDRIAVVAFTGWLAAGVVLLIRLYSFRPIPLGLLTDLIASHAVAAAVAVVYTYFPVTFFVLRWYYPGLVAAGHTSSAEAERLHRLVRRSRIYLGVAASVPLIGVPAGLVFLNPDQQQSVIGPIVGLCVGGLFAFAIALRTFYALDADLSALNRIVDPHLHQRS</sequence>
<dbReference type="PROSITE" id="PS00108">
    <property type="entry name" value="PROTEIN_KINASE_ST"/>
    <property type="match status" value="1"/>
</dbReference>
<evidence type="ECO:0000256" key="1">
    <source>
        <dbReference type="ARBA" id="ARBA00022679"/>
    </source>
</evidence>
<dbReference type="Proteomes" id="UP001601992">
    <property type="component" value="Unassembled WGS sequence"/>
</dbReference>
<dbReference type="SUPFAM" id="SSF56112">
    <property type="entry name" value="Protein kinase-like (PK-like)"/>
    <property type="match status" value="1"/>
</dbReference>
<feature type="transmembrane region" description="Helical" evidence="6">
    <location>
        <begin position="602"/>
        <end position="623"/>
    </location>
</feature>
<feature type="transmembrane region" description="Helical" evidence="6">
    <location>
        <begin position="508"/>
        <end position="526"/>
    </location>
</feature>
<evidence type="ECO:0000256" key="3">
    <source>
        <dbReference type="ARBA" id="ARBA00022777"/>
    </source>
</evidence>
<feature type="transmembrane region" description="Helical" evidence="6">
    <location>
        <begin position="689"/>
        <end position="709"/>
    </location>
</feature>
<dbReference type="InterPro" id="IPR000719">
    <property type="entry name" value="Prot_kinase_dom"/>
</dbReference>
<keyword evidence="1" id="KW-0808">Transferase</keyword>
<name>A0ABW6RXJ7_9NOCA</name>
<proteinExistence type="predicted"/>
<keyword evidence="9" id="KW-1185">Reference proteome</keyword>
<keyword evidence="6" id="KW-0812">Transmembrane</keyword>
<evidence type="ECO:0000256" key="4">
    <source>
        <dbReference type="ARBA" id="ARBA00022840"/>
    </source>
</evidence>
<dbReference type="Gene3D" id="1.10.510.10">
    <property type="entry name" value="Transferase(Phosphotransferase) domain 1"/>
    <property type="match status" value="2"/>
</dbReference>
<keyword evidence="6" id="KW-0472">Membrane</keyword>
<feature type="binding site" evidence="5">
    <location>
        <position position="203"/>
    </location>
    <ligand>
        <name>ATP</name>
        <dbReference type="ChEBI" id="CHEBI:30616"/>
    </ligand>
</feature>
<dbReference type="Pfam" id="PF00069">
    <property type="entry name" value="Pkinase"/>
    <property type="match status" value="1"/>
</dbReference>
<dbReference type="GO" id="GO:0016301">
    <property type="term" value="F:kinase activity"/>
    <property type="evidence" value="ECO:0007669"/>
    <property type="project" value="UniProtKB-KW"/>
</dbReference>
<evidence type="ECO:0000313" key="9">
    <source>
        <dbReference type="Proteomes" id="UP001601992"/>
    </source>
</evidence>
<keyword evidence="4 5" id="KW-0067">ATP-binding</keyword>
<gene>
    <name evidence="8" type="ORF">ACFYXQ_13365</name>
</gene>
<feature type="domain" description="Protein kinase" evidence="7">
    <location>
        <begin position="174"/>
        <end position="479"/>
    </location>
</feature>
<evidence type="ECO:0000256" key="2">
    <source>
        <dbReference type="ARBA" id="ARBA00022741"/>
    </source>
</evidence>
<dbReference type="CDD" id="cd14014">
    <property type="entry name" value="STKc_PknB_like"/>
    <property type="match status" value="1"/>
</dbReference>
<evidence type="ECO:0000259" key="7">
    <source>
        <dbReference type="PROSITE" id="PS50011"/>
    </source>
</evidence>
<feature type="transmembrane region" description="Helical" evidence="6">
    <location>
        <begin position="721"/>
        <end position="742"/>
    </location>
</feature>
<evidence type="ECO:0000313" key="8">
    <source>
        <dbReference type="EMBL" id="MFF3568753.1"/>
    </source>
</evidence>
<dbReference type="InterPro" id="IPR011009">
    <property type="entry name" value="Kinase-like_dom_sf"/>
</dbReference>
<keyword evidence="2 5" id="KW-0547">Nucleotide-binding</keyword>
<evidence type="ECO:0000256" key="6">
    <source>
        <dbReference type="SAM" id="Phobius"/>
    </source>
</evidence>
<keyword evidence="3 8" id="KW-0418">Kinase</keyword>
<dbReference type="PROSITE" id="PS00107">
    <property type="entry name" value="PROTEIN_KINASE_ATP"/>
    <property type="match status" value="1"/>
</dbReference>
<organism evidence="8 9">
    <name type="scientific">Nocardia jiangxiensis</name>
    <dbReference type="NCBI Taxonomy" id="282685"/>
    <lineage>
        <taxon>Bacteria</taxon>
        <taxon>Bacillati</taxon>
        <taxon>Actinomycetota</taxon>
        <taxon>Actinomycetes</taxon>
        <taxon>Mycobacteriales</taxon>
        <taxon>Nocardiaceae</taxon>
        <taxon>Nocardia</taxon>
    </lineage>
</organism>
<dbReference type="RefSeq" id="WP_387403679.1">
    <property type="nucleotide sequence ID" value="NZ_JBIAQY010000004.1"/>
</dbReference>
<keyword evidence="6" id="KW-1133">Transmembrane helix</keyword>
<evidence type="ECO:0000256" key="5">
    <source>
        <dbReference type="PROSITE-ProRule" id="PRU10141"/>
    </source>
</evidence>
<dbReference type="InterPro" id="IPR017441">
    <property type="entry name" value="Protein_kinase_ATP_BS"/>
</dbReference>
<reference evidence="8 9" key="1">
    <citation type="submission" date="2024-10" db="EMBL/GenBank/DDBJ databases">
        <title>The Natural Products Discovery Center: Release of the First 8490 Sequenced Strains for Exploring Actinobacteria Biosynthetic Diversity.</title>
        <authorList>
            <person name="Kalkreuter E."/>
            <person name="Kautsar S.A."/>
            <person name="Yang D."/>
            <person name="Bader C.D."/>
            <person name="Teijaro C.N."/>
            <person name="Fluegel L."/>
            <person name="Davis C.M."/>
            <person name="Simpson J.R."/>
            <person name="Lauterbach L."/>
            <person name="Steele A.D."/>
            <person name="Gui C."/>
            <person name="Meng S."/>
            <person name="Li G."/>
            <person name="Viehrig K."/>
            <person name="Ye F."/>
            <person name="Su P."/>
            <person name="Kiefer A.F."/>
            <person name="Nichols A."/>
            <person name="Cepeda A.J."/>
            <person name="Yan W."/>
            <person name="Fan B."/>
            <person name="Jiang Y."/>
            <person name="Adhikari A."/>
            <person name="Zheng C.-J."/>
            <person name="Schuster L."/>
            <person name="Cowan T.M."/>
            <person name="Smanski M.J."/>
            <person name="Chevrette M.G."/>
            <person name="De Carvalho L.P.S."/>
            <person name="Shen B."/>
        </authorList>
    </citation>
    <scope>NUCLEOTIDE SEQUENCE [LARGE SCALE GENOMIC DNA]</scope>
    <source>
        <strain evidence="8 9">NPDC002593</strain>
    </source>
</reference>
<comment type="caution">
    <text evidence="8">The sequence shown here is derived from an EMBL/GenBank/DDBJ whole genome shotgun (WGS) entry which is preliminary data.</text>
</comment>
<dbReference type="EMBL" id="JBIAQY010000004">
    <property type="protein sequence ID" value="MFF3568753.1"/>
    <property type="molecule type" value="Genomic_DNA"/>
</dbReference>
<feature type="transmembrane region" description="Helical" evidence="6">
    <location>
        <begin position="635"/>
        <end position="659"/>
    </location>
</feature>
<dbReference type="PROSITE" id="PS50011">
    <property type="entry name" value="PROTEIN_KINASE_DOM"/>
    <property type="match status" value="1"/>
</dbReference>
<feature type="transmembrane region" description="Helical" evidence="6">
    <location>
        <begin position="546"/>
        <end position="567"/>
    </location>
</feature>
<dbReference type="PANTHER" id="PTHR43289:SF34">
    <property type="entry name" value="SERINE_THREONINE-PROTEIN KINASE YBDM-RELATED"/>
    <property type="match status" value="1"/>
</dbReference>
<accession>A0ABW6RXJ7</accession>
<dbReference type="InterPro" id="IPR008271">
    <property type="entry name" value="Ser/Thr_kinase_AS"/>
</dbReference>